<dbReference type="PROSITE" id="PS50126">
    <property type="entry name" value="S1"/>
    <property type="match status" value="1"/>
</dbReference>
<accession>A0A2K9BZQ4</accession>
<dbReference type="PANTHER" id="PTHR10724:SF10">
    <property type="entry name" value="S1 RNA-BINDING DOMAIN-CONTAINING PROTEIN 1"/>
    <property type="match status" value="1"/>
</dbReference>
<evidence type="ECO:0000313" key="3">
    <source>
        <dbReference type="Proteomes" id="UP000233419"/>
    </source>
</evidence>
<evidence type="ECO:0000259" key="1">
    <source>
        <dbReference type="PROSITE" id="PS50126"/>
    </source>
</evidence>
<sequence length="78" mass="8842">MENTIVKATITDIVDFGAFCTVEINDEQYKGLIHISEIADQFVRDAKEFVTSGEEVDAMILEINHDKKQVKLSIKRAK</sequence>
<dbReference type="RefSeq" id="WP_051591874.1">
    <property type="nucleotide sequence ID" value="NZ_CP025257.1"/>
</dbReference>
<dbReference type="InterPro" id="IPR050437">
    <property type="entry name" value="Ribos_protein_bS1-like"/>
</dbReference>
<dbReference type="InterPro" id="IPR003029">
    <property type="entry name" value="S1_domain"/>
</dbReference>
<protein>
    <recommendedName>
        <fullName evidence="1">S1 motif domain-containing protein</fullName>
    </recommendedName>
</protein>
<dbReference type="Gene3D" id="2.40.50.140">
    <property type="entry name" value="Nucleic acid-binding proteins"/>
    <property type="match status" value="1"/>
</dbReference>
<feature type="domain" description="S1 motif" evidence="1">
    <location>
        <begin position="3"/>
        <end position="75"/>
    </location>
</feature>
<dbReference type="GO" id="GO:0006412">
    <property type="term" value="P:translation"/>
    <property type="evidence" value="ECO:0007669"/>
    <property type="project" value="TreeGrafter"/>
</dbReference>
<dbReference type="KEGG" id="msyr:CXP39_03545"/>
<dbReference type="GO" id="GO:0003735">
    <property type="term" value="F:structural constituent of ribosome"/>
    <property type="evidence" value="ECO:0007669"/>
    <property type="project" value="TreeGrafter"/>
</dbReference>
<dbReference type="Pfam" id="PF00575">
    <property type="entry name" value="S1"/>
    <property type="match status" value="1"/>
</dbReference>
<organism evidence="2 3">
    <name type="scientific">Mesoplasma syrphidae</name>
    <dbReference type="NCBI Taxonomy" id="225999"/>
    <lineage>
        <taxon>Bacteria</taxon>
        <taxon>Bacillati</taxon>
        <taxon>Mycoplasmatota</taxon>
        <taxon>Mollicutes</taxon>
        <taxon>Entomoplasmatales</taxon>
        <taxon>Entomoplasmataceae</taxon>
        <taxon>Mesoplasma</taxon>
    </lineage>
</organism>
<dbReference type="EMBL" id="CP025257">
    <property type="protein sequence ID" value="AUF83838.1"/>
    <property type="molecule type" value="Genomic_DNA"/>
</dbReference>
<dbReference type="Proteomes" id="UP000233419">
    <property type="component" value="Chromosome"/>
</dbReference>
<evidence type="ECO:0000313" key="2">
    <source>
        <dbReference type="EMBL" id="AUF83838.1"/>
    </source>
</evidence>
<dbReference type="SUPFAM" id="SSF50249">
    <property type="entry name" value="Nucleic acid-binding proteins"/>
    <property type="match status" value="1"/>
</dbReference>
<keyword evidence="3" id="KW-1185">Reference proteome</keyword>
<reference evidence="2 3" key="1">
    <citation type="submission" date="2017-12" db="EMBL/GenBank/DDBJ databases">
        <title>Mesoplasma syrphidae YJS, Complete Genome.</title>
        <authorList>
            <person name="Knight T.F."/>
            <person name="Citino T."/>
            <person name="Rubinstein R."/>
            <person name="Neuschaefer Z."/>
        </authorList>
    </citation>
    <scope>NUCLEOTIDE SEQUENCE [LARGE SCALE GENOMIC DNA]</scope>
    <source>
        <strain evidence="2 3">YJS</strain>
    </source>
</reference>
<dbReference type="OrthoDB" id="9810507at2"/>
<dbReference type="AlphaFoldDB" id="A0A2K9BZQ4"/>
<dbReference type="GO" id="GO:0003729">
    <property type="term" value="F:mRNA binding"/>
    <property type="evidence" value="ECO:0007669"/>
    <property type="project" value="TreeGrafter"/>
</dbReference>
<proteinExistence type="predicted"/>
<dbReference type="SMART" id="SM00316">
    <property type="entry name" value="S1"/>
    <property type="match status" value="1"/>
</dbReference>
<dbReference type="PANTHER" id="PTHR10724">
    <property type="entry name" value="30S RIBOSOMAL PROTEIN S1"/>
    <property type="match status" value="1"/>
</dbReference>
<name>A0A2K9BZQ4_9MOLU</name>
<gene>
    <name evidence="2" type="ORF">CXP39_03545</name>
</gene>
<dbReference type="InterPro" id="IPR012340">
    <property type="entry name" value="NA-bd_OB-fold"/>
</dbReference>